<evidence type="ECO:0000256" key="3">
    <source>
        <dbReference type="ARBA" id="ARBA00023237"/>
    </source>
</evidence>
<evidence type="ECO:0000256" key="1">
    <source>
        <dbReference type="ARBA" id="ARBA00004442"/>
    </source>
</evidence>
<dbReference type="InterPro" id="IPR050330">
    <property type="entry name" value="Bact_OuterMem_StrucFunc"/>
</dbReference>
<dbReference type="PROSITE" id="PS51257">
    <property type="entry name" value="PROKAR_LIPOPROTEIN"/>
    <property type="match status" value="1"/>
</dbReference>
<dbReference type="InterPro" id="IPR006664">
    <property type="entry name" value="OMP_bac"/>
</dbReference>
<keyword evidence="6" id="KW-0732">Signal</keyword>
<dbReference type="OrthoDB" id="9782229at2"/>
<feature type="chain" id="PRO_5038882013" description="OmpA-like domain-containing protein" evidence="6">
    <location>
        <begin position="31"/>
        <end position="523"/>
    </location>
</feature>
<dbReference type="PANTHER" id="PTHR30329">
    <property type="entry name" value="STATOR ELEMENT OF FLAGELLAR MOTOR COMPLEX"/>
    <property type="match status" value="1"/>
</dbReference>
<evidence type="ECO:0000259" key="7">
    <source>
        <dbReference type="PROSITE" id="PS51123"/>
    </source>
</evidence>
<dbReference type="AlphaFoldDB" id="A0A365H5Q2"/>
<keyword evidence="3" id="KW-0998">Cell outer membrane</keyword>
<feature type="region of interest" description="Disordered" evidence="5">
    <location>
        <begin position="357"/>
        <end position="376"/>
    </location>
</feature>
<protein>
    <recommendedName>
        <fullName evidence="7">OmpA-like domain-containing protein</fullName>
    </recommendedName>
</protein>
<feature type="compositionally biased region" description="Low complexity" evidence="5">
    <location>
        <begin position="365"/>
        <end position="374"/>
    </location>
</feature>
<keyword evidence="2 4" id="KW-0472">Membrane</keyword>
<reference evidence="8 9" key="1">
    <citation type="submission" date="2018-06" db="EMBL/GenBank/DDBJ databases">
        <title>Actinomadura craniellae sp. nov. isolated from marine sponge Craniella sp.</title>
        <authorList>
            <person name="Li L."/>
            <person name="Xu Q.H."/>
            <person name="Lin H.W."/>
            <person name="Lu Y.H."/>
        </authorList>
    </citation>
    <scope>NUCLEOTIDE SEQUENCE [LARGE SCALE GENOMIC DNA]</scope>
    <source>
        <strain evidence="8 9">LHW63021</strain>
    </source>
</reference>
<evidence type="ECO:0000256" key="2">
    <source>
        <dbReference type="ARBA" id="ARBA00023136"/>
    </source>
</evidence>
<evidence type="ECO:0000313" key="9">
    <source>
        <dbReference type="Proteomes" id="UP000251891"/>
    </source>
</evidence>
<evidence type="ECO:0000256" key="6">
    <source>
        <dbReference type="SAM" id="SignalP"/>
    </source>
</evidence>
<evidence type="ECO:0000313" key="8">
    <source>
        <dbReference type="EMBL" id="RAY14421.1"/>
    </source>
</evidence>
<gene>
    <name evidence="8" type="ORF">DPM19_15805</name>
</gene>
<dbReference type="SUPFAM" id="SSF103088">
    <property type="entry name" value="OmpA-like"/>
    <property type="match status" value="1"/>
</dbReference>
<dbReference type="PRINTS" id="PR01021">
    <property type="entry name" value="OMPADOMAIN"/>
</dbReference>
<keyword evidence="9" id="KW-1185">Reference proteome</keyword>
<dbReference type="InterPro" id="IPR006665">
    <property type="entry name" value="OmpA-like"/>
</dbReference>
<dbReference type="Proteomes" id="UP000251891">
    <property type="component" value="Unassembled WGS sequence"/>
</dbReference>
<dbReference type="PROSITE" id="PS51123">
    <property type="entry name" value="OMPA_2"/>
    <property type="match status" value="1"/>
</dbReference>
<dbReference type="RefSeq" id="WP_111868181.1">
    <property type="nucleotide sequence ID" value="NZ_QLYX01000006.1"/>
</dbReference>
<feature type="signal peptide" evidence="6">
    <location>
        <begin position="1"/>
        <end position="30"/>
    </location>
</feature>
<comment type="subcellular location">
    <subcellularLocation>
        <location evidence="1">Cell outer membrane</location>
    </subcellularLocation>
</comment>
<dbReference type="Gene3D" id="3.30.1330.60">
    <property type="entry name" value="OmpA-like domain"/>
    <property type="match status" value="1"/>
</dbReference>
<feature type="domain" description="OmpA-like" evidence="7">
    <location>
        <begin position="241"/>
        <end position="359"/>
    </location>
</feature>
<accession>A0A365H5Q2</accession>
<organism evidence="8 9">
    <name type="scientific">Actinomadura craniellae</name>
    <dbReference type="NCBI Taxonomy" id="2231787"/>
    <lineage>
        <taxon>Bacteria</taxon>
        <taxon>Bacillati</taxon>
        <taxon>Actinomycetota</taxon>
        <taxon>Actinomycetes</taxon>
        <taxon>Streptosporangiales</taxon>
        <taxon>Thermomonosporaceae</taxon>
        <taxon>Actinomadura</taxon>
    </lineage>
</organism>
<dbReference type="CDD" id="cd07185">
    <property type="entry name" value="OmpA_C-like"/>
    <property type="match status" value="1"/>
</dbReference>
<sequence length="523" mass="55028">MGTRRRMRGTAFRAGAAVGAVLLLAGACSGGDDGPGKTPGSSGAARPPVSQGGGVIQSRFLSVGTGVRVDLLALDRVSPKVVVGRWRVVSTLDAPYAMEGALDPTWPKSPPEAGAQVDENSVGGISLLDGKNAQRHYPLNGTDDRCLCSRDNPTAPTVPAKGTLDLVAAFPAPPADVPRLDVMFPTAPPFLDIPVTDRPDQKMINVGGAEIDVTTAPTAPPRVLKVVAAADDATGSEDDGGGDLSVRLSTDVLFAVNKADLTPKAQDALRKVAQKIDQSTGTTVKIEGHADNTGTDAINNPLSQRRAESVKAALERLVTRSGVTYQTSGHGSTQPIASNDNEEGRRVNRRVTVTFTRPRPPAAAPPASAAPSTPAGGGWPVLATAPAGPGPFVVSSVWPKKAEVRINELRRDSNGYVSLVWTLRNDDDKPLPAERAMTDWSGLYLEYSTSAAALSADGRRYRVARDGHKVALGPNLTITPVRDFTVDKGEEYTLWAMFKVPADVQAVTVEIPGFRAIQNLPVR</sequence>
<feature type="compositionally biased region" description="Polar residues" evidence="5">
    <location>
        <begin position="325"/>
        <end position="339"/>
    </location>
</feature>
<dbReference type="InterPro" id="IPR036737">
    <property type="entry name" value="OmpA-like_sf"/>
</dbReference>
<dbReference type="GO" id="GO:0009279">
    <property type="term" value="C:cell outer membrane"/>
    <property type="evidence" value="ECO:0007669"/>
    <property type="project" value="UniProtKB-SubCell"/>
</dbReference>
<name>A0A365H5Q2_9ACTN</name>
<comment type="caution">
    <text evidence="8">The sequence shown here is derived from an EMBL/GenBank/DDBJ whole genome shotgun (WGS) entry which is preliminary data.</text>
</comment>
<dbReference type="EMBL" id="QLYX01000006">
    <property type="protein sequence ID" value="RAY14421.1"/>
    <property type="molecule type" value="Genomic_DNA"/>
</dbReference>
<proteinExistence type="predicted"/>
<feature type="region of interest" description="Disordered" evidence="5">
    <location>
        <begin position="32"/>
        <end position="51"/>
    </location>
</feature>
<dbReference type="PANTHER" id="PTHR30329:SF21">
    <property type="entry name" value="LIPOPROTEIN YIAD-RELATED"/>
    <property type="match status" value="1"/>
</dbReference>
<evidence type="ECO:0000256" key="4">
    <source>
        <dbReference type="PROSITE-ProRule" id="PRU00473"/>
    </source>
</evidence>
<evidence type="ECO:0000256" key="5">
    <source>
        <dbReference type="SAM" id="MobiDB-lite"/>
    </source>
</evidence>
<feature type="region of interest" description="Disordered" evidence="5">
    <location>
        <begin position="325"/>
        <end position="345"/>
    </location>
</feature>
<dbReference type="Pfam" id="PF00691">
    <property type="entry name" value="OmpA"/>
    <property type="match status" value="1"/>
</dbReference>